<evidence type="ECO:0000313" key="1">
    <source>
        <dbReference type="EMBL" id="VEN51157.1"/>
    </source>
</evidence>
<name>A0A653CV61_CALMS</name>
<organism evidence="1 2">
    <name type="scientific">Callosobruchus maculatus</name>
    <name type="common">Southern cowpea weevil</name>
    <name type="synonym">Pulse bruchid</name>
    <dbReference type="NCBI Taxonomy" id="64391"/>
    <lineage>
        <taxon>Eukaryota</taxon>
        <taxon>Metazoa</taxon>
        <taxon>Ecdysozoa</taxon>
        <taxon>Arthropoda</taxon>
        <taxon>Hexapoda</taxon>
        <taxon>Insecta</taxon>
        <taxon>Pterygota</taxon>
        <taxon>Neoptera</taxon>
        <taxon>Endopterygota</taxon>
        <taxon>Coleoptera</taxon>
        <taxon>Polyphaga</taxon>
        <taxon>Cucujiformia</taxon>
        <taxon>Chrysomeloidea</taxon>
        <taxon>Chrysomelidae</taxon>
        <taxon>Bruchinae</taxon>
        <taxon>Bruchini</taxon>
        <taxon>Callosobruchus</taxon>
    </lineage>
</organism>
<feature type="non-terminal residue" evidence="1">
    <location>
        <position position="1"/>
    </location>
</feature>
<dbReference type="EMBL" id="CAACVG010008814">
    <property type="protein sequence ID" value="VEN51157.1"/>
    <property type="molecule type" value="Genomic_DNA"/>
</dbReference>
<dbReference type="OrthoDB" id="6778994at2759"/>
<keyword evidence="2" id="KW-1185">Reference proteome</keyword>
<gene>
    <name evidence="1" type="ORF">CALMAC_LOCUS11703</name>
</gene>
<accession>A0A653CV61</accession>
<evidence type="ECO:0000313" key="2">
    <source>
        <dbReference type="Proteomes" id="UP000410492"/>
    </source>
</evidence>
<dbReference type="Proteomes" id="UP000410492">
    <property type="component" value="Unassembled WGS sequence"/>
</dbReference>
<proteinExistence type="predicted"/>
<sequence>CSRISSEFFQCLSDFVCSDKCFFDFFRPKVTINKQESGELIDLSSVLITRIFSSSFNTKFLSNLKADFILVYQMPSHHKCAVKDFQDRVSVRHRFPNPRKCMTIFKLWMNSVGNEILQHLNPIYLSTEQIIGMLFFFGSSRFRILELYACEQRVAIQFKGLEAIQGKKSSLPSK</sequence>
<reference evidence="1 2" key="1">
    <citation type="submission" date="2019-01" db="EMBL/GenBank/DDBJ databases">
        <authorList>
            <person name="Sayadi A."/>
        </authorList>
    </citation>
    <scope>NUCLEOTIDE SEQUENCE [LARGE SCALE GENOMIC DNA]</scope>
</reference>
<protein>
    <submittedName>
        <fullName evidence="1">Uncharacterized protein</fullName>
    </submittedName>
</protein>
<dbReference type="AlphaFoldDB" id="A0A653CV61"/>